<dbReference type="EMBL" id="JABBWD010000004">
    <property type="protein sequence ID" value="KAG1782178.1"/>
    <property type="molecule type" value="Genomic_DNA"/>
</dbReference>
<organism evidence="1 2">
    <name type="scientific">Suillus placidus</name>
    <dbReference type="NCBI Taxonomy" id="48579"/>
    <lineage>
        <taxon>Eukaryota</taxon>
        <taxon>Fungi</taxon>
        <taxon>Dikarya</taxon>
        <taxon>Basidiomycota</taxon>
        <taxon>Agaricomycotina</taxon>
        <taxon>Agaricomycetes</taxon>
        <taxon>Agaricomycetidae</taxon>
        <taxon>Boletales</taxon>
        <taxon>Suillineae</taxon>
        <taxon>Suillaceae</taxon>
        <taxon>Suillus</taxon>
    </lineage>
</organism>
<comment type="caution">
    <text evidence="1">The sequence shown here is derived from an EMBL/GenBank/DDBJ whole genome shotgun (WGS) entry which is preliminary data.</text>
</comment>
<dbReference type="SUPFAM" id="SSF52047">
    <property type="entry name" value="RNI-like"/>
    <property type="match status" value="1"/>
</dbReference>
<name>A0A9P7D7S2_9AGAM</name>
<dbReference type="Gene3D" id="3.80.10.10">
    <property type="entry name" value="Ribonuclease Inhibitor"/>
    <property type="match status" value="1"/>
</dbReference>
<gene>
    <name evidence="1" type="ORF">EV702DRAFT_1265787</name>
</gene>
<sequence length="505" mass="57353">MSRALFVPEILSEVISHVNITDTKTESGRSLLALALTCRSFSEQALDALWESLIGINPIMQCAGIKVPDILTSCNDSEDCRIIPTESQLVIIDRYAHRVRFLKMTTHDWQSNLVQSFLQTLAYSAKVLMPNLQRLSGHFSSFSSGVMHLLRPLLGPRLQDVSIDTINLAGERMFPQRTALHVVLRTLHSCCPSLEIFRFGTDSRIYGIWDAHTTRAASYSIQRLQKLRIVVVPAITKDALAHLGGLSCLTSLDTYLPTGSDLEDVFRSSLIPFPFENVRSVGWEIEDWADVEVFTRLWSHKLTRLSLRSKVHFDPGLLQKLFESFHPREAFKYLQSIHFTQSSGCQIIPTVILTNNTIWPLLHLHHLRIVEFDTISSILVDSDDLKRMAKAWPCLEEFYLNDAYGCHNPTPGVTLPGLVEFIELCPRLTILCIGSVTLAGVDMDSDEDFHMDNVEPCHSRTLEYLALTYPNAQERHDDDMWRERLENFLGTLFPSTCLYFAPEDE</sequence>
<protein>
    <recommendedName>
        <fullName evidence="3">F-box domain-containing protein</fullName>
    </recommendedName>
</protein>
<proteinExistence type="predicted"/>
<evidence type="ECO:0000313" key="1">
    <source>
        <dbReference type="EMBL" id="KAG1782178.1"/>
    </source>
</evidence>
<dbReference type="AlphaFoldDB" id="A0A9P7D7S2"/>
<dbReference type="OrthoDB" id="2670533at2759"/>
<keyword evidence="2" id="KW-1185">Reference proteome</keyword>
<accession>A0A9P7D7S2</accession>
<evidence type="ECO:0000313" key="2">
    <source>
        <dbReference type="Proteomes" id="UP000714275"/>
    </source>
</evidence>
<dbReference type="InterPro" id="IPR032675">
    <property type="entry name" value="LRR_dom_sf"/>
</dbReference>
<reference evidence="1" key="1">
    <citation type="journal article" date="2020" name="New Phytol.">
        <title>Comparative genomics reveals dynamic genome evolution in host specialist ectomycorrhizal fungi.</title>
        <authorList>
            <person name="Lofgren L.A."/>
            <person name="Nguyen N.H."/>
            <person name="Vilgalys R."/>
            <person name="Ruytinx J."/>
            <person name="Liao H.L."/>
            <person name="Branco S."/>
            <person name="Kuo A."/>
            <person name="LaButti K."/>
            <person name="Lipzen A."/>
            <person name="Andreopoulos W."/>
            <person name="Pangilinan J."/>
            <person name="Riley R."/>
            <person name="Hundley H."/>
            <person name="Na H."/>
            <person name="Barry K."/>
            <person name="Grigoriev I.V."/>
            <person name="Stajich J.E."/>
            <person name="Kennedy P.G."/>
        </authorList>
    </citation>
    <scope>NUCLEOTIDE SEQUENCE</scope>
    <source>
        <strain evidence="1">DOB743</strain>
    </source>
</reference>
<evidence type="ECO:0008006" key="3">
    <source>
        <dbReference type="Google" id="ProtNLM"/>
    </source>
</evidence>
<dbReference type="Proteomes" id="UP000714275">
    <property type="component" value="Unassembled WGS sequence"/>
</dbReference>